<evidence type="ECO:0000313" key="2">
    <source>
        <dbReference type="EMBL" id="GBH22882.1"/>
    </source>
</evidence>
<dbReference type="EMBL" id="BDQE01000144">
    <property type="protein sequence ID" value="GBH22882.1"/>
    <property type="molecule type" value="Genomic_RNA"/>
</dbReference>
<protein>
    <submittedName>
        <fullName evidence="2">Uncharacterized protein</fullName>
    </submittedName>
</protein>
<feature type="region of interest" description="Disordered" evidence="1">
    <location>
        <begin position="371"/>
        <end position="406"/>
    </location>
</feature>
<organism evidence="2">
    <name type="scientific">viral metagenome</name>
    <dbReference type="NCBI Taxonomy" id="1070528"/>
    <lineage>
        <taxon>unclassified sequences</taxon>
        <taxon>metagenomes</taxon>
        <taxon>organismal metagenomes</taxon>
    </lineage>
</organism>
<sequence>MLGQHLNVSGVTQTLTEKAPPGLVNVQARQIEVKQDVTRGVLRLLHNLSSRLIFARNVRAMLSTQSSKSKRMKAILEQIRSYPSSNNAANLQTYVRDITGLEDPGAYLVEQSKNYHVSKVETAEAYEVKKECLRETNNGSIETLSFTGEHSMVPVLVRLNDDLKTYTTLDTPMSDYTDKREIFVKFADVGSGMEGGIIINGNVTMNKQVDGYDFTTLTNVRGVTPKVQMNLLATVKKEHITMKEHITERITEFGLSEVFIRNQLIEKLGDEAREWQFEDVCTLTSRDKTFINFTCNQVVLSYDQEVPGNTYGSVTKNKAIRLILKFSGIIIGNRSKITRVTVDEDLKSYVESEKKAGNIFIITSIVERTGTNDGQPFPSGFPKRRGQDGEDSITRQSMSVHGGENEESDLAMTEMLNEMIEKTDNRHLRIDERDRTLIAMLVDQGVDRSKLPSTHIDLYSYYKPEGMSGVNDQKTLNINSGYLVSFKHLEAFKSSHGYSRDVSEFLDELTYAFLQQFRLTNDELDDAINDLFFNTCSVGEHEHMSVCVDSEAAKLFTAKPGVSHVTPLECLQRILLSAILYVETQSSSSEVIGPTLMLTSMTYTRVMATMLSTSQILHTYNEEVDDFVQENRSVVVAHTPSPSYWALFKNTNIGSIAGYDRARSEMKQGKGEIRLLKGGLISEPRAYASVSTGLVPVAQNLKSMYVKLRIGTVSYSCDFLISDLVRAITEALNNDPDEANAPRTFIYSCAVIALLICMPDDITDYDKKPQVFVIPSPRPTRYVKPLKNISDSYLMNDDKTVKAYQQIFRKYNYYTSNVVASKSALKLKDF</sequence>
<proteinExistence type="predicted"/>
<comment type="caution">
    <text evidence="2">The sequence shown here is derived from an EMBL/GenBank/DDBJ whole genome shotgun (WGS) entry which is preliminary data.</text>
</comment>
<accession>A0A2V0RM03</accession>
<reference evidence="2" key="1">
    <citation type="submission" date="2017-04" db="EMBL/GenBank/DDBJ databases">
        <title>Unveiling RNA virosphere associated with marine microorganisms.</title>
        <authorList>
            <person name="Urayama S."/>
            <person name="Takaki Y."/>
            <person name="Nishi S."/>
            <person name="Yoshida Y."/>
            <person name="Deguchi S."/>
            <person name="Takai K."/>
            <person name="Nunoura T."/>
        </authorList>
    </citation>
    <scope>NUCLEOTIDE SEQUENCE</scope>
</reference>
<dbReference type="AlphaFoldDB" id="A0A2V0RM03"/>
<evidence type="ECO:0000256" key="1">
    <source>
        <dbReference type="SAM" id="MobiDB-lite"/>
    </source>
</evidence>
<name>A0A2V0RM03_9ZZZZ</name>